<accession>A0A166QS40</accession>
<proteinExistence type="predicted"/>
<protein>
    <submittedName>
        <fullName evidence="1">Uncharacterized protein</fullName>
    </submittedName>
</protein>
<dbReference type="EMBL" id="KV417508">
    <property type="protein sequence ID" value="KZP27475.1"/>
    <property type="molecule type" value="Genomic_DNA"/>
</dbReference>
<evidence type="ECO:0000313" key="2">
    <source>
        <dbReference type="Proteomes" id="UP000076532"/>
    </source>
</evidence>
<evidence type="ECO:0000313" key="1">
    <source>
        <dbReference type="EMBL" id="KZP27475.1"/>
    </source>
</evidence>
<dbReference type="AlphaFoldDB" id="A0A166QS40"/>
<organism evidence="1 2">
    <name type="scientific">Athelia psychrophila</name>
    <dbReference type="NCBI Taxonomy" id="1759441"/>
    <lineage>
        <taxon>Eukaryota</taxon>
        <taxon>Fungi</taxon>
        <taxon>Dikarya</taxon>
        <taxon>Basidiomycota</taxon>
        <taxon>Agaricomycotina</taxon>
        <taxon>Agaricomycetes</taxon>
        <taxon>Agaricomycetidae</taxon>
        <taxon>Atheliales</taxon>
        <taxon>Atheliaceae</taxon>
        <taxon>Athelia</taxon>
    </lineage>
</organism>
<reference evidence="1 2" key="1">
    <citation type="journal article" date="2016" name="Mol. Biol. Evol.">
        <title>Comparative Genomics of Early-Diverging Mushroom-Forming Fungi Provides Insights into the Origins of Lignocellulose Decay Capabilities.</title>
        <authorList>
            <person name="Nagy L.G."/>
            <person name="Riley R."/>
            <person name="Tritt A."/>
            <person name="Adam C."/>
            <person name="Daum C."/>
            <person name="Floudas D."/>
            <person name="Sun H."/>
            <person name="Yadav J.S."/>
            <person name="Pangilinan J."/>
            <person name="Larsson K.H."/>
            <person name="Matsuura K."/>
            <person name="Barry K."/>
            <person name="Labutti K."/>
            <person name="Kuo R."/>
            <person name="Ohm R.A."/>
            <person name="Bhattacharya S.S."/>
            <person name="Shirouzu T."/>
            <person name="Yoshinaga Y."/>
            <person name="Martin F.M."/>
            <person name="Grigoriev I.V."/>
            <person name="Hibbett D.S."/>
        </authorList>
    </citation>
    <scope>NUCLEOTIDE SEQUENCE [LARGE SCALE GENOMIC DNA]</scope>
    <source>
        <strain evidence="1 2">CBS 109695</strain>
    </source>
</reference>
<gene>
    <name evidence="1" type="ORF">FIBSPDRAFT_948409</name>
</gene>
<sequence length="241" mass="25889">MQELSVFAMIPPPVPNPVVPCCNRSTVTHTQTPSHTSGDSFNSQSIYGLDALSRFSCILVHAFSLHQPDRASEHQEGSSTLAQVPLSSSSETSIYTKWTHIHKSNVTAPSAFAKPCAHAAPNPIPVTTRRAGQTAPNNTGAACSPISVISTWGTYEGDYPIRMAQAGLFSAGSPAPIAFSTEAPLLPLSTSRIVRTIPPIFTFHQEPQFDIHAIVCLESPRCNPLDRTTLRCSCPLSLRAL</sequence>
<dbReference type="Proteomes" id="UP000076532">
    <property type="component" value="Unassembled WGS sequence"/>
</dbReference>
<name>A0A166QS40_9AGAM</name>
<keyword evidence="2" id="KW-1185">Reference proteome</keyword>